<dbReference type="AlphaFoldDB" id="A0A0N4YJA7"/>
<name>A0A0N4YJA7_NIPBR</name>
<evidence type="ECO:0000313" key="3">
    <source>
        <dbReference type="Proteomes" id="UP000271162"/>
    </source>
</evidence>
<keyword evidence="3" id="KW-1185">Reference proteome</keyword>
<dbReference type="Proteomes" id="UP000271162">
    <property type="component" value="Unassembled WGS sequence"/>
</dbReference>
<protein>
    <submittedName>
        <fullName evidence="4">Phlebovirus_G2 domain-containing protein</fullName>
    </submittedName>
</protein>
<dbReference type="STRING" id="27835.A0A0N4YJA7"/>
<evidence type="ECO:0000259" key="1">
    <source>
        <dbReference type="Pfam" id="PF07245"/>
    </source>
</evidence>
<dbReference type="WBParaSite" id="NBR_0001703801-mRNA-1">
    <property type="protein sequence ID" value="NBR_0001703801-mRNA-1"/>
    <property type="gene ID" value="NBR_0001703801"/>
</dbReference>
<sequence>MASVLKINSFRRDACIRLQRDNMTVTEIKLRWIGLRLLCNKESLLFTRNVKQKVVDSKRCPHMGSCSGNKCADVNSSSLLPELSIGNSYPGNTGCYESCGGPGCDCFCLSSGCLFYRIFAVPRNDDVYELFKCSSWQEEVKLELQVRRASEKSFSQRLIGLRPNIPQKDSSLEITLSVLSWQYLPQLDTLFISTKNVTALWTSQVLP</sequence>
<evidence type="ECO:0000313" key="4">
    <source>
        <dbReference type="WBParaSite" id="NBR_0001703801-mRNA-1"/>
    </source>
</evidence>
<organism evidence="4">
    <name type="scientific">Nippostrongylus brasiliensis</name>
    <name type="common">Rat hookworm</name>
    <dbReference type="NCBI Taxonomy" id="27835"/>
    <lineage>
        <taxon>Eukaryota</taxon>
        <taxon>Metazoa</taxon>
        <taxon>Ecdysozoa</taxon>
        <taxon>Nematoda</taxon>
        <taxon>Chromadorea</taxon>
        <taxon>Rhabditida</taxon>
        <taxon>Rhabditina</taxon>
        <taxon>Rhabditomorpha</taxon>
        <taxon>Strongyloidea</taxon>
        <taxon>Heligmosomidae</taxon>
        <taxon>Nippostrongylus</taxon>
    </lineage>
</organism>
<accession>A0A0N4YJA7</accession>
<proteinExistence type="predicted"/>
<dbReference type="EMBL" id="UYSL01022526">
    <property type="protein sequence ID" value="VDL80652.1"/>
    <property type="molecule type" value="Genomic_DNA"/>
</dbReference>
<gene>
    <name evidence="2" type="ORF">NBR_LOCUS17039</name>
</gene>
<evidence type="ECO:0000313" key="2">
    <source>
        <dbReference type="EMBL" id="VDL80652.1"/>
    </source>
</evidence>
<reference evidence="4" key="1">
    <citation type="submission" date="2017-02" db="UniProtKB">
        <authorList>
            <consortium name="WormBaseParasite"/>
        </authorList>
    </citation>
    <scope>IDENTIFICATION</scope>
</reference>
<dbReference type="Pfam" id="PF07245">
    <property type="entry name" value="Phlebovirus_G2"/>
    <property type="match status" value="1"/>
</dbReference>
<feature type="domain" description="Phlebovirus glycoprotein G2 fusion" evidence="1">
    <location>
        <begin position="3"/>
        <end position="202"/>
    </location>
</feature>
<dbReference type="Gene3D" id="2.60.98.50">
    <property type="match status" value="1"/>
</dbReference>
<dbReference type="OMA" id="CPSHEHA"/>
<reference evidence="2 3" key="2">
    <citation type="submission" date="2018-11" db="EMBL/GenBank/DDBJ databases">
        <authorList>
            <consortium name="Pathogen Informatics"/>
        </authorList>
    </citation>
    <scope>NUCLEOTIDE SEQUENCE [LARGE SCALE GENOMIC DNA]</scope>
</reference>
<dbReference type="InterPro" id="IPR009878">
    <property type="entry name" value="Phlebovirus_G2_fusion"/>
</dbReference>